<proteinExistence type="predicted"/>
<dbReference type="Bgee" id="ENSACLG00000012193">
    <property type="expression patterns" value="Expressed in anal fin and 3 other cell types or tissues"/>
</dbReference>
<keyword evidence="2" id="KW-1185">Reference proteome</keyword>
<dbReference type="OMA" id="WHEQESA"/>
<organism evidence="1 2">
    <name type="scientific">Astatotilapia calliptera</name>
    <name type="common">Eastern happy</name>
    <name type="synonym">Chromis callipterus</name>
    <dbReference type="NCBI Taxonomy" id="8154"/>
    <lineage>
        <taxon>Eukaryota</taxon>
        <taxon>Metazoa</taxon>
        <taxon>Chordata</taxon>
        <taxon>Craniata</taxon>
        <taxon>Vertebrata</taxon>
        <taxon>Euteleostomi</taxon>
        <taxon>Actinopterygii</taxon>
        <taxon>Neopterygii</taxon>
        <taxon>Teleostei</taxon>
        <taxon>Neoteleostei</taxon>
        <taxon>Acanthomorphata</taxon>
        <taxon>Ovalentaria</taxon>
        <taxon>Cichlomorphae</taxon>
        <taxon>Cichliformes</taxon>
        <taxon>Cichlidae</taxon>
        <taxon>African cichlids</taxon>
        <taxon>Pseudocrenilabrinae</taxon>
        <taxon>Haplochromini</taxon>
        <taxon>Astatotilapia</taxon>
    </lineage>
</organism>
<sequence>SADLKLSKVSTCQDIRTKLSGRVTTLPSLGRRPKPLHSAGMKLVSMLRNNPETTKVQLWHEQESAVILGKKNPATKSTLSIKETMIELFGHNGKRYACLGMFKPEAFKPKNTVSDIKHGGGSTSVVHGIFIFLSCIS</sequence>
<accession>A0A3P8PLE6</accession>
<dbReference type="Proteomes" id="UP000265100">
    <property type="component" value="Chromosome 14"/>
</dbReference>
<reference evidence="1" key="3">
    <citation type="submission" date="2025-08" db="UniProtKB">
        <authorList>
            <consortium name="Ensembl"/>
        </authorList>
    </citation>
    <scope>IDENTIFICATION</scope>
</reference>
<evidence type="ECO:0000313" key="2">
    <source>
        <dbReference type="Proteomes" id="UP000265100"/>
    </source>
</evidence>
<evidence type="ECO:0000313" key="1">
    <source>
        <dbReference type="Ensembl" id="ENSACLP00000017833.2"/>
    </source>
</evidence>
<dbReference type="Ensembl" id="ENSACLT00000018257.2">
    <property type="protein sequence ID" value="ENSACLP00000017833.2"/>
    <property type="gene ID" value="ENSACLG00000012193.2"/>
</dbReference>
<name>A0A3P8PLE6_ASTCA</name>
<protein>
    <submittedName>
        <fullName evidence="1">Uncharacterized protein</fullName>
    </submittedName>
</protein>
<reference evidence="2" key="2">
    <citation type="submission" date="2023-03" db="EMBL/GenBank/DDBJ databases">
        <authorList>
            <consortium name="Wellcome Sanger Institute Data Sharing"/>
        </authorList>
    </citation>
    <scope>NUCLEOTIDE SEQUENCE [LARGE SCALE GENOMIC DNA]</scope>
</reference>
<reference evidence="1" key="4">
    <citation type="submission" date="2025-09" db="UniProtKB">
        <authorList>
            <consortium name="Ensembl"/>
        </authorList>
    </citation>
    <scope>IDENTIFICATION</scope>
</reference>
<reference evidence="1 2" key="1">
    <citation type="submission" date="2018-05" db="EMBL/GenBank/DDBJ databases">
        <authorList>
            <person name="Datahose"/>
        </authorList>
    </citation>
    <scope>NUCLEOTIDE SEQUENCE</scope>
</reference>
<dbReference type="AlphaFoldDB" id="A0A3P8PLE6"/>